<dbReference type="SUPFAM" id="SSF47473">
    <property type="entry name" value="EF-hand"/>
    <property type="match status" value="1"/>
</dbReference>
<dbReference type="InterPro" id="IPR018247">
    <property type="entry name" value="EF_Hand_1_Ca_BS"/>
</dbReference>
<organism evidence="3 4">
    <name type="scientific">Pseudomarimonas arenosa</name>
    <dbReference type="NCBI Taxonomy" id="2774145"/>
    <lineage>
        <taxon>Bacteria</taxon>
        <taxon>Pseudomonadati</taxon>
        <taxon>Pseudomonadota</taxon>
        <taxon>Gammaproteobacteria</taxon>
        <taxon>Lysobacterales</taxon>
        <taxon>Lysobacteraceae</taxon>
        <taxon>Pseudomarimonas</taxon>
    </lineage>
</organism>
<name>A0AAW3ZRL2_9GAMM</name>
<comment type="caution">
    <text evidence="3">The sequence shown here is derived from an EMBL/GenBank/DDBJ whole genome shotgun (WGS) entry which is preliminary data.</text>
</comment>
<dbReference type="PROSITE" id="PS50222">
    <property type="entry name" value="EF_HAND_2"/>
    <property type="match status" value="1"/>
</dbReference>
<feature type="domain" description="EF-hand" evidence="2">
    <location>
        <begin position="96"/>
        <end position="131"/>
    </location>
</feature>
<dbReference type="PROSITE" id="PS00018">
    <property type="entry name" value="EF_HAND_1"/>
    <property type="match status" value="1"/>
</dbReference>
<dbReference type="Gene3D" id="1.10.238.10">
    <property type="entry name" value="EF-hand"/>
    <property type="match status" value="2"/>
</dbReference>
<reference evidence="3 4" key="1">
    <citation type="submission" date="2020-09" db="EMBL/GenBank/DDBJ databases">
        <title>Pseudoxanthomonas sp. CAU 1598 isolated from sand of Yaerae Beach.</title>
        <authorList>
            <person name="Kim W."/>
        </authorList>
    </citation>
    <scope>NUCLEOTIDE SEQUENCE [LARGE SCALE GENOMIC DNA]</scope>
    <source>
        <strain evidence="3 4">CAU 1598</strain>
    </source>
</reference>
<feature type="compositionally biased region" description="Basic residues" evidence="1">
    <location>
        <begin position="148"/>
        <end position="159"/>
    </location>
</feature>
<dbReference type="AlphaFoldDB" id="A0AAW3ZRL2"/>
<feature type="region of interest" description="Disordered" evidence="1">
    <location>
        <begin position="129"/>
        <end position="159"/>
    </location>
</feature>
<dbReference type="EMBL" id="JACYTR010000061">
    <property type="protein sequence ID" value="MBD8527709.1"/>
    <property type="molecule type" value="Genomic_DNA"/>
</dbReference>
<gene>
    <name evidence="3" type="ORF">IFO71_18335</name>
</gene>
<evidence type="ECO:0000256" key="1">
    <source>
        <dbReference type="SAM" id="MobiDB-lite"/>
    </source>
</evidence>
<evidence type="ECO:0000313" key="3">
    <source>
        <dbReference type="EMBL" id="MBD8527709.1"/>
    </source>
</evidence>
<protein>
    <submittedName>
        <fullName evidence="3">Calcium-binding protein</fullName>
    </submittedName>
</protein>
<dbReference type="GO" id="GO:0005509">
    <property type="term" value="F:calcium ion binding"/>
    <property type="evidence" value="ECO:0007669"/>
    <property type="project" value="InterPro"/>
</dbReference>
<dbReference type="Pfam" id="PF13202">
    <property type="entry name" value="EF-hand_5"/>
    <property type="match status" value="4"/>
</dbReference>
<feature type="compositionally biased region" description="Basic and acidic residues" evidence="1">
    <location>
        <begin position="129"/>
        <end position="147"/>
    </location>
</feature>
<evidence type="ECO:0000259" key="2">
    <source>
        <dbReference type="PROSITE" id="PS50222"/>
    </source>
</evidence>
<accession>A0AAW3ZRL2</accession>
<dbReference type="RefSeq" id="WP_192031131.1">
    <property type="nucleotide sequence ID" value="NZ_JACYTR010000061.1"/>
</dbReference>
<dbReference type="Proteomes" id="UP000613768">
    <property type="component" value="Unassembled WGS sequence"/>
</dbReference>
<dbReference type="InterPro" id="IPR002048">
    <property type="entry name" value="EF_hand_dom"/>
</dbReference>
<evidence type="ECO:0000313" key="4">
    <source>
        <dbReference type="Proteomes" id="UP000613768"/>
    </source>
</evidence>
<dbReference type="InterPro" id="IPR011992">
    <property type="entry name" value="EF-hand-dom_pair"/>
</dbReference>
<proteinExistence type="predicted"/>
<sequence>MSKTNHIPHRNLPWVLGSAAAALALVIGAGLATAGPRDHGHKGSRALPFEQADANADGQVTRAEADQYAAERVAAADMDGDGLVSFEEAKAQRQAKREQRARDRFMRLDADGDGQVSVAEFQTPEARVFARLDKNDDGVISSDERPRQRMRHREGRQQQ</sequence>
<keyword evidence="4" id="KW-1185">Reference proteome</keyword>